<sequence>FYSPLEEVGGDWYNFRFEESGSISAQVADVSGHGLAAAFLGSMAKLGFSAVTEERPHELFERINKLLTPQMPAGRFVTMCGFLYNPENGHIDFARAGHQPALILRNETREIEELKGEGFAMGFFDTANYTHEESELGHGDSIAIFSDGLVEAQNRASETFDLKGVSASLASASKDATAEELTKKIIRDFENFLDGRVLKDDVTLMLLKRK</sequence>
<protein>
    <submittedName>
        <fullName evidence="3">Serine/threonine-protein phosphatase</fullName>
    </submittedName>
</protein>
<dbReference type="PANTHER" id="PTHR43156">
    <property type="entry name" value="STAGE II SPORULATION PROTEIN E-RELATED"/>
    <property type="match status" value="1"/>
</dbReference>
<comment type="caution">
    <text evidence="3">The sequence shown here is derived from an EMBL/GenBank/DDBJ whole genome shotgun (WGS) entry which is preliminary data.</text>
</comment>
<evidence type="ECO:0000313" key="3">
    <source>
        <dbReference type="EMBL" id="NMC63956.1"/>
    </source>
</evidence>
<evidence type="ECO:0000313" key="4">
    <source>
        <dbReference type="Proteomes" id="UP000524246"/>
    </source>
</evidence>
<dbReference type="SMART" id="SM00331">
    <property type="entry name" value="PP2C_SIG"/>
    <property type="match status" value="1"/>
</dbReference>
<gene>
    <name evidence="3" type="ORF">GYA55_12405</name>
</gene>
<evidence type="ECO:0000259" key="2">
    <source>
        <dbReference type="SMART" id="SM00331"/>
    </source>
</evidence>
<dbReference type="EMBL" id="JAAZON010000563">
    <property type="protein sequence ID" value="NMC63956.1"/>
    <property type="molecule type" value="Genomic_DNA"/>
</dbReference>
<dbReference type="SUPFAM" id="SSF81606">
    <property type="entry name" value="PP2C-like"/>
    <property type="match status" value="1"/>
</dbReference>
<feature type="non-terminal residue" evidence="3">
    <location>
        <position position="1"/>
    </location>
</feature>
<dbReference type="InterPro" id="IPR036457">
    <property type="entry name" value="PPM-type-like_dom_sf"/>
</dbReference>
<dbReference type="InterPro" id="IPR052016">
    <property type="entry name" value="Bact_Sigma-Reg"/>
</dbReference>
<organism evidence="3 4">
    <name type="scientific">SAR324 cluster bacterium</name>
    <dbReference type="NCBI Taxonomy" id="2024889"/>
    <lineage>
        <taxon>Bacteria</taxon>
        <taxon>Deltaproteobacteria</taxon>
        <taxon>SAR324 cluster</taxon>
    </lineage>
</organism>
<name>A0A7X9FU68_9DELT</name>
<proteinExistence type="predicted"/>
<dbReference type="GO" id="GO:0016791">
    <property type="term" value="F:phosphatase activity"/>
    <property type="evidence" value="ECO:0007669"/>
    <property type="project" value="TreeGrafter"/>
</dbReference>
<dbReference type="Proteomes" id="UP000524246">
    <property type="component" value="Unassembled WGS sequence"/>
</dbReference>
<accession>A0A7X9FU68</accession>
<dbReference type="Gene3D" id="3.60.40.10">
    <property type="entry name" value="PPM-type phosphatase domain"/>
    <property type="match status" value="1"/>
</dbReference>
<reference evidence="3 4" key="1">
    <citation type="journal article" date="2020" name="Biotechnol. Biofuels">
        <title>New insights from the biogas microbiome by comprehensive genome-resolved metagenomics of nearly 1600 species originating from multiple anaerobic digesters.</title>
        <authorList>
            <person name="Campanaro S."/>
            <person name="Treu L."/>
            <person name="Rodriguez-R L.M."/>
            <person name="Kovalovszki A."/>
            <person name="Ziels R.M."/>
            <person name="Maus I."/>
            <person name="Zhu X."/>
            <person name="Kougias P.G."/>
            <person name="Basile A."/>
            <person name="Luo G."/>
            <person name="Schluter A."/>
            <person name="Konstantinidis K.T."/>
            <person name="Angelidaki I."/>
        </authorList>
    </citation>
    <scope>NUCLEOTIDE SEQUENCE [LARGE SCALE GENOMIC DNA]</scope>
    <source>
        <strain evidence="3">AS27yjCOA_65</strain>
    </source>
</reference>
<dbReference type="Pfam" id="PF07228">
    <property type="entry name" value="SpoIIE"/>
    <property type="match status" value="1"/>
</dbReference>
<evidence type="ECO:0000256" key="1">
    <source>
        <dbReference type="ARBA" id="ARBA00022801"/>
    </source>
</evidence>
<dbReference type="AlphaFoldDB" id="A0A7X9FU68"/>
<dbReference type="PANTHER" id="PTHR43156:SF2">
    <property type="entry name" value="STAGE II SPORULATION PROTEIN E"/>
    <property type="match status" value="1"/>
</dbReference>
<feature type="domain" description="PPM-type phosphatase" evidence="2">
    <location>
        <begin position="1"/>
        <end position="209"/>
    </location>
</feature>
<keyword evidence="1" id="KW-0378">Hydrolase</keyword>
<dbReference type="InterPro" id="IPR001932">
    <property type="entry name" value="PPM-type_phosphatase-like_dom"/>
</dbReference>